<proteinExistence type="predicted"/>
<protein>
    <recommendedName>
        <fullName evidence="1">non-specific serine/threonine protein kinase</fullName>
        <ecNumber evidence="1">2.7.11.1</ecNumber>
    </recommendedName>
</protein>
<dbReference type="GO" id="GO:0035556">
    <property type="term" value="P:intracellular signal transduction"/>
    <property type="evidence" value="ECO:0007669"/>
    <property type="project" value="TreeGrafter"/>
</dbReference>
<evidence type="ECO:0000256" key="1">
    <source>
        <dbReference type="ARBA" id="ARBA00012513"/>
    </source>
</evidence>
<feature type="region of interest" description="Disordered" evidence="9">
    <location>
        <begin position="1"/>
        <end position="22"/>
    </location>
</feature>
<dbReference type="PROSITE" id="PS00108">
    <property type="entry name" value="PROTEIN_KINASE_ST"/>
    <property type="match status" value="2"/>
</dbReference>
<dbReference type="SUPFAM" id="SSF56112">
    <property type="entry name" value="Protein kinase-like (PK-like)"/>
    <property type="match status" value="2"/>
</dbReference>
<feature type="compositionally biased region" description="Basic residues" evidence="9">
    <location>
        <begin position="9"/>
        <end position="19"/>
    </location>
</feature>
<evidence type="ECO:0000256" key="5">
    <source>
        <dbReference type="ARBA" id="ARBA00022840"/>
    </source>
</evidence>
<dbReference type="GO" id="GO:0050321">
    <property type="term" value="F:tau-protein kinase activity"/>
    <property type="evidence" value="ECO:0007669"/>
    <property type="project" value="TreeGrafter"/>
</dbReference>
<keyword evidence="3 8" id="KW-0547">Nucleotide-binding</keyword>
<evidence type="ECO:0000256" key="9">
    <source>
        <dbReference type="SAM" id="MobiDB-lite"/>
    </source>
</evidence>
<evidence type="ECO:0000256" key="4">
    <source>
        <dbReference type="ARBA" id="ARBA00022777"/>
    </source>
</evidence>
<accession>A0A2P6N2F5</accession>
<dbReference type="GO" id="GO:0000226">
    <property type="term" value="P:microtubule cytoskeleton organization"/>
    <property type="evidence" value="ECO:0007669"/>
    <property type="project" value="TreeGrafter"/>
</dbReference>
<dbReference type="GO" id="GO:0005737">
    <property type="term" value="C:cytoplasm"/>
    <property type="evidence" value="ECO:0007669"/>
    <property type="project" value="TreeGrafter"/>
</dbReference>
<comment type="catalytic activity">
    <reaction evidence="7">
        <text>L-seryl-[protein] + ATP = O-phospho-L-seryl-[protein] + ADP + H(+)</text>
        <dbReference type="Rhea" id="RHEA:17989"/>
        <dbReference type="Rhea" id="RHEA-COMP:9863"/>
        <dbReference type="Rhea" id="RHEA-COMP:11604"/>
        <dbReference type="ChEBI" id="CHEBI:15378"/>
        <dbReference type="ChEBI" id="CHEBI:29999"/>
        <dbReference type="ChEBI" id="CHEBI:30616"/>
        <dbReference type="ChEBI" id="CHEBI:83421"/>
        <dbReference type="ChEBI" id="CHEBI:456216"/>
        <dbReference type="EC" id="2.7.11.1"/>
    </reaction>
</comment>
<keyword evidence="4" id="KW-0808">Transferase</keyword>
<reference evidence="11 12" key="1">
    <citation type="journal article" date="2018" name="Genome Biol. Evol.">
        <title>Multiple Roots of Fruiting Body Formation in Amoebozoa.</title>
        <authorList>
            <person name="Hillmann F."/>
            <person name="Forbes G."/>
            <person name="Novohradska S."/>
            <person name="Ferling I."/>
            <person name="Riege K."/>
            <person name="Groth M."/>
            <person name="Westermann M."/>
            <person name="Marz M."/>
            <person name="Spaller T."/>
            <person name="Winckler T."/>
            <person name="Schaap P."/>
            <person name="Glockner G."/>
        </authorList>
    </citation>
    <scope>NUCLEOTIDE SEQUENCE [LARGE SCALE GENOMIC DNA]</scope>
    <source>
        <strain evidence="11 12">Jena</strain>
    </source>
</reference>
<dbReference type="InterPro" id="IPR013744">
    <property type="entry name" value="SidJ"/>
</dbReference>
<dbReference type="OrthoDB" id="63267at2759"/>
<comment type="catalytic activity">
    <reaction evidence="6">
        <text>L-threonyl-[protein] + ATP = O-phospho-L-threonyl-[protein] + ADP + H(+)</text>
        <dbReference type="Rhea" id="RHEA:46608"/>
        <dbReference type="Rhea" id="RHEA-COMP:11060"/>
        <dbReference type="Rhea" id="RHEA-COMP:11605"/>
        <dbReference type="ChEBI" id="CHEBI:15378"/>
        <dbReference type="ChEBI" id="CHEBI:30013"/>
        <dbReference type="ChEBI" id="CHEBI:30616"/>
        <dbReference type="ChEBI" id="CHEBI:61977"/>
        <dbReference type="ChEBI" id="CHEBI:456216"/>
        <dbReference type="EC" id="2.7.11.1"/>
    </reaction>
</comment>
<dbReference type="EC" id="2.7.11.1" evidence="1"/>
<dbReference type="InterPro" id="IPR000719">
    <property type="entry name" value="Prot_kinase_dom"/>
</dbReference>
<sequence length="932" mass="105975">MDHPSNSMKTHKSQQHHTAMRQIDNKALEIKERVGRGGFGTIYRASSGETDVILKTMMKTPSRSMEPVARKEYDFGMKLKHPNLVRMRGSFDTATDHCLVMDLVEGCNLYDYLQKNSYEHCAESRAKKMFRGIAKGLEHSHRQGIAHLDIKPENIMVGKDDHLTLIDFGLAAETLGLCHQFSGSADYASPEVWRNMPFEPSCADVWSLGIVLHILLTGCLPFDPLQVQNMRVQPDLYWPEGIDVSDDAKELVGWMLELKPMARPTMKEVLTHRWLKRSTSFFNMRRWSINGKMEGKLFLYNGKHAAFMNGDGAKIAILISGLTEGLLNVHYSVPLTEFLKQKGWSTVHTLLSSSYMGFGYSSLDNDVQEIDQLIDHLYNHMNAKKIVLIGHSTGCQDAVHFLKKGKNVNRVSAIVLQSPTSDREYFCSVMTSEDVRDDLEECETAIRDGRGHHFFQKPNAMMEGPMTYYRWHSLLSRDGDDDYFSSDLSDDERRQRIGRPTTPALVVYSLSDEYVPSQVNGTRAAEAIAACFISSRLLLLPNANHALEGGEYVLFFDELEKFLNDFTISSQANQFDQGDATLFLTRATRDQRQVLFRTIRLAHTMKTKTIDESTLEIQEVVGQGGFGTVFRATSGPNRLILKRMVRTPSRSTETLARREYDFGMKLKHPNLVRVRGSFDTSTDHCLVMDLVQGCDLFDFLEEQIQLEIIPESRVRRMFKGLAKGLEYSHRQGIAHLDIKPENIMVGKEDHLTLIDFGLATQTYGLCDQYRGSRDYVAPEIWKQKPFEASAADVWSMGIVLHVLLTGLLPFDPVKARESKVRPDIYWPREIEVSDDAKEVVGWMLDMDPTKRPMMKEVLSHRWLKKSLPLFSKKRWSLGVFFKAVRYPFGFITGAEEVTRETITLRDDALDAPDGSNYAPSPIRSMPGELLIN</sequence>
<dbReference type="AlphaFoldDB" id="A0A2P6N2F5"/>
<evidence type="ECO:0000259" key="10">
    <source>
        <dbReference type="PROSITE" id="PS50011"/>
    </source>
</evidence>
<gene>
    <name evidence="11" type="ORF">PROFUN_13941</name>
</gene>
<dbReference type="InParanoid" id="A0A2P6N2F5"/>
<dbReference type="InterPro" id="IPR017441">
    <property type="entry name" value="Protein_kinase_ATP_BS"/>
</dbReference>
<dbReference type="Pfam" id="PF08538">
    <property type="entry name" value="DUF1749"/>
    <property type="match status" value="1"/>
</dbReference>
<name>A0A2P6N2F5_9EUKA</name>
<feature type="binding site" evidence="8">
    <location>
        <position position="642"/>
    </location>
    <ligand>
        <name>ATP</name>
        <dbReference type="ChEBI" id="CHEBI:30616"/>
    </ligand>
</feature>
<feature type="region of interest" description="Disordered" evidence="9">
    <location>
        <begin position="910"/>
        <end position="932"/>
    </location>
</feature>
<dbReference type="InterPro" id="IPR029058">
    <property type="entry name" value="AB_hydrolase_fold"/>
</dbReference>
<dbReference type="GO" id="GO:0005524">
    <property type="term" value="F:ATP binding"/>
    <property type="evidence" value="ECO:0007669"/>
    <property type="project" value="UniProtKB-UniRule"/>
</dbReference>
<evidence type="ECO:0000256" key="3">
    <source>
        <dbReference type="ARBA" id="ARBA00022741"/>
    </source>
</evidence>
<keyword evidence="2" id="KW-0723">Serine/threonine-protein kinase</keyword>
<dbReference type="EMBL" id="MDYQ01000238">
    <property type="protein sequence ID" value="PRP78139.1"/>
    <property type="molecule type" value="Genomic_DNA"/>
</dbReference>
<evidence type="ECO:0000256" key="8">
    <source>
        <dbReference type="PROSITE-ProRule" id="PRU10141"/>
    </source>
</evidence>
<dbReference type="Pfam" id="PF00069">
    <property type="entry name" value="Pkinase"/>
    <property type="match status" value="2"/>
</dbReference>
<feature type="binding site" evidence="8">
    <location>
        <position position="55"/>
    </location>
    <ligand>
        <name>ATP</name>
        <dbReference type="ChEBI" id="CHEBI:30616"/>
    </ligand>
</feature>
<feature type="domain" description="Protein kinase" evidence="10">
    <location>
        <begin position="28"/>
        <end position="275"/>
    </location>
</feature>
<dbReference type="PROSITE" id="PS00107">
    <property type="entry name" value="PROTEIN_KINASE_ATP"/>
    <property type="match status" value="2"/>
</dbReference>
<evidence type="ECO:0000256" key="6">
    <source>
        <dbReference type="ARBA" id="ARBA00047899"/>
    </source>
</evidence>
<keyword evidence="12" id="KW-1185">Reference proteome</keyword>
<keyword evidence="4" id="KW-0418">Kinase</keyword>
<keyword evidence="5 8" id="KW-0067">ATP-binding</keyword>
<evidence type="ECO:0000256" key="7">
    <source>
        <dbReference type="ARBA" id="ARBA00048679"/>
    </source>
</evidence>
<dbReference type="PANTHER" id="PTHR24346:SF42">
    <property type="entry name" value="SERINE_THREONINE-PROTEIN KINASE SIK3"/>
    <property type="match status" value="1"/>
</dbReference>
<dbReference type="InterPro" id="IPR008271">
    <property type="entry name" value="Ser/Thr_kinase_AS"/>
</dbReference>
<comment type="caution">
    <text evidence="11">The sequence shown here is derived from an EMBL/GenBank/DDBJ whole genome shotgun (WGS) entry which is preliminary data.</text>
</comment>
<dbReference type="PROSITE" id="PS50011">
    <property type="entry name" value="PROTEIN_KINASE_DOM"/>
    <property type="match status" value="2"/>
</dbReference>
<evidence type="ECO:0000256" key="2">
    <source>
        <dbReference type="ARBA" id="ARBA00022527"/>
    </source>
</evidence>
<evidence type="ECO:0000313" key="11">
    <source>
        <dbReference type="EMBL" id="PRP78139.1"/>
    </source>
</evidence>
<dbReference type="SUPFAM" id="SSF53474">
    <property type="entry name" value="alpha/beta-Hydrolases"/>
    <property type="match status" value="1"/>
</dbReference>
<dbReference type="Gene3D" id="1.10.510.10">
    <property type="entry name" value="Transferase(Phosphotransferase) domain 1"/>
    <property type="match status" value="2"/>
</dbReference>
<dbReference type="Gene3D" id="3.40.50.1820">
    <property type="entry name" value="alpha/beta hydrolase"/>
    <property type="match status" value="1"/>
</dbReference>
<evidence type="ECO:0000313" key="12">
    <source>
        <dbReference type="Proteomes" id="UP000241769"/>
    </source>
</evidence>
<dbReference type="PANTHER" id="PTHR24346">
    <property type="entry name" value="MAP/MICROTUBULE AFFINITY-REGULATING KINASE"/>
    <property type="match status" value="1"/>
</dbReference>
<organism evidence="11 12">
    <name type="scientific">Planoprotostelium fungivorum</name>
    <dbReference type="NCBI Taxonomy" id="1890364"/>
    <lineage>
        <taxon>Eukaryota</taxon>
        <taxon>Amoebozoa</taxon>
        <taxon>Evosea</taxon>
        <taxon>Variosea</taxon>
        <taxon>Cavosteliida</taxon>
        <taxon>Cavosteliaceae</taxon>
        <taxon>Planoprotostelium</taxon>
    </lineage>
</organism>
<dbReference type="Proteomes" id="UP000241769">
    <property type="component" value="Unassembled WGS sequence"/>
</dbReference>
<dbReference type="InterPro" id="IPR011009">
    <property type="entry name" value="Kinase-like_dom_sf"/>
</dbReference>
<feature type="domain" description="Protein kinase" evidence="10">
    <location>
        <begin position="615"/>
        <end position="863"/>
    </location>
</feature>
<dbReference type="SMART" id="SM00220">
    <property type="entry name" value="S_TKc"/>
    <property type="match status" value="2"/>
</dbReference>
<dbReference type="FunFam" id="1.10.510.10:FF:000571">
    <property type="entry name" value="Maternal embryonic leucine zipper kinase"/>
    <property type="match status" value="1"/>
</dbReference>